<evidence type="ECO:0000313" key="4">
    <source>
        <dbReference type="Proteomes" id="UP000320722"/>
    </source>
</evidence>
<accession>A0A517WJG3</accession>
<feature type="transmembrane region" description="Helical" evidence="1">
    <location>
        <begin position="341"/>
        <end position="365"/>
    </location>
</feature>
<dbReference type="Proteomes" id="UP000320722">
    <property type="component" value="Chromosome"/>
</dbReference>
<feature type="transmembrane region" description="Helical" evidence="1">
    <location>
        <begin position="291"/>
        <end position="312"/>
    </location>
</feature>
<dbReference type="EMBL" id="CP036347">
    <property type="protein sequence ID" value="QDU05399.1"/>
    <property type="molecule type" value="Genomic_DNA"/>
</dbReference>
<keyword evidence="1" id="KW-1133">Transmembrane helix</keyword>
<organism evidence="3 4">
    <name type="scientific">Gimesia chilikensis</name>
    <dbReference type="NCBI Taxonomy" id="2605989"/>
    <lineage>
        <taxon>Bacteria</taxon>
        <taxon>Pseudomonadati</taxon>
        <taxon>Planctomycetota</taxon>
        <taxon>Planctomycetia</taxon>
        <taxon>Planctomycetales</taxon>
        <taxon>Planctomycetaceae</taxon>
        <taxon>Gimesia</taxon>
    </lineage>
</organism>
<keyword evidence="1" id="KW-0472">Membrane</keyword>
<feature type="transmembrane region" description="Helical" evidence="1">
    <location>
        <begin position="224"/>
        <end position="242"/>
    </location>
</feature>
<protein>
    <recommendedName>
        <fullName evidence="2">GYF domain-containing protein</fullName>
    </recommendedName>
</protein>
<proteinExistence type="predicted"/>
<reference evidence="3 4" key="1">
    <citation type="submission" date="2019-02" db="EMBL/GenBank/DDBJ databases">
        <title>Deep-cultivation of Planctomycetes and their phenomic and genomic characterization uncovers novel biology.</title>
        <authorList>
            <person name="Wiegand S."/>
            <person name="Jogler M."/>
            <person name="Boedeker C."/>
            <person name="Pinto D."/>
            <person name="Vollmers J."/>
            <person name="Rivas-Marin E."/>
            <person name="Kohn T."/>
            <person name="Peeters S.H."/>
            <person name="Heuer A."/>
            <person name="Rast P."/>
            <person name="Oberbeckmann S."/>
            <person name="Bunk B."/>
            <person name="Jeske O."/>
            <person name="Meyerdierks A."/>
            <person name="Storesund J.E."/>
            <person name="Kallscheuer N."/>
            <person name="Luecker S."/>
            <person name="Lage O.M."/>
            <person name="Pohl T."/>
            <person name="Merkel B.J."/>
            <person name="Hornburger P."/>
            <person name="Mueller R.-W."/>
            <person name="Bruemmer F."/>
            <person name="Labrenz M."/>
            <person name="Spormann A.M."/>
            <person name="Op den Camp H."/>
            <person name="Overmann J."/>
            <person name="Amann R."/>
            <person name="Jetten M.S.M."/>
            <person name="Mascher T."/>
            <person name="Medema M.H."/>
            <person name="Devos D.P."/>
            <person name="Kaster A.-K."/>
            <person name="Ovreas L."/>
            <person name="Rohde M."/>
            <person name="Galperin M.Y."/>
            <person name="Jogler C."/>
        </authorList>
    </citation>
    <scope>NUCLEOTIDE SEQUENCE [LARGE SCALE GENOMIC DNA]</scope>
    <source>
        <strain evidence="3 4">V6</strain>
    </source>
</reference>
<feature type="transmembrane region" description="Helical" evidence="1">
    <location>
        <begin position="262"/>
        <end position="284"/>
    </location>
</feature>
<dbReference type="InterPro" id="IPR025640">
    <property type="entry name" value="GYF_2"/>
</dbReference>
<evidence type="ECO:0000313" key="3">
    <source>
        <dbReference type="EMBL" id="QDU05399.1"/>
    </source>
</evidence>
<keyword evidence="1" id="KW-0812">Transmembrane</keyword>
<name>A0A517WJG3_9PLAN</name>
<sequence length="372" mass="41856">MATEWFYKQSDEELGPYLFREMVQMVREERLLPETMVRPSYMDEWQRADSVVGLFYMSRKDPETLPTIPSEEGEYHAEYADADDLDSFLAEPEAPDQNYSAVLEQEFERPGWLKRLLALRSSKIPPVPLDTQHEINVSLYPPASNKTEAFTDLDLPVDVVNDSEDVDEAVGTGAFSEEAWSTTVNAAVERIDARAPKQEQAPPSRQLLPAISFSFLEHPAFRNIFIACAIIFCASLGIYGFADWMGQGQLYFPLVGSTSPLLFLVYAGCSFLAVLVLVPLFAYIAAPYLRLGYRLAAALVTANVTVLFLLNWSAKQNMIFPSRGPVEAKLIFPILGECSKFTYWMCFVDSVIFVAILAYIAAWWLEAQADEI</sequence>
<evidence type="ECO:0000256" key="1">
    <source>
        <dbReference type="SAM" id="Phobius"/>
    </source>
</evidence>
<dbReference type="AlphaFoldDB" id="A0A517WJG3"/>
<gene>
    <name evidence="3" type="ORF">V6x_51360</name>
</gene>
<feature type="domain" description="GYF" evidence="2">
    <location>
        <begin position="5"/>
        <end position="53"/>
    </location>
</feature>
<dbReference type="Pfam" id="PF14237">
    <property type="entry name" value="GYF_2"/>
    <property type="match status" value="1"/>
</dbReference>
<evidence type="ECO:0000259" key="2">
    <source>
        <dbReference type="Pfam" id="PF14237"/>
    </source>
</evidence>
<dbReference type="RefSeq" id="WP_145043679.1">
    <property type="nucleotide sequence ID" value="NZ_CP036347.1"/>
</dbReference>